<feature type="compositionally biased region" description="Basic and acidic residues" evidence="1">
    <location>
        <begin position="196"/>
        <end position="205"/>
    </location>
</feature>
<comment type="caution">
    <text evidence="2">The sequence shown here is derived from an EMBL/GenBank/DDBJ whole genome shotgun (WGS) entry which is preliminary data.</text>
</comment>
<feature type="compositionally biased region" description="Basic and acidic residues" evidence="1">
    <location>
        <begin position="266"/>
        <end position="295"/>
    </location>
</feature>
<feature type="compositionally biased region" description="Polar residues" evidence="1">
    <location>
        <begin position="170"/>
        <end position="185"/>
    </location>
</feature>
<sequence length="378" mass="41663">MAKQTSFPVLLESLTNALSSASESTGKLASPIPPQDGISLLDVKNELFLSYLQNLVFLVLLKLRNHKNGASSEDDDAEDLDNSVVKKLVELQVYLEKGVRPLEGRLKYQIDKVLRAADDAKRAEDEAAKPKSNGKPAQQDRDDEDSGSEEESDNESNSDAESTNGAPLLQANQIDDLQYRPNPSSLMRPAAAANSELKDRSENDGIYRPPRIQATAMPTTTGPREKGDRKPNKSATLDEFVSTELSAAPLAEPSIGSTITGGGRRSKSERQKKEEAERKEYEERNYVRLPKESKKERAKKKGGRDAGYGGEEWRGLGEGIDRIERLTTRKSGEGRSVLDKSRKRPTEDGPRGGGADEVGQGFQKRLKLLDSRRDKGRK</sequence>
<feature type="region of interest" description="Disordered" evidence="1">
    <location>
        <begin position="121"/>
        <end position="378"/>
    </location>
</feature>
<gene>
    <name evidence="2" type="ORF">BP5553_06309</name>
</gene>
<protein>
    <submittedName>
        <fullName evidence="2">Uncharacterized protein</fullName>
    </submittedName>
</protein>
<dbReference type="GO" id="GO:0000462">
    <property type="term" value="P:maturation of SSU-rRNA from tricistronic rRNA transcript (SSU-rRNA, 5.8S rRNA, LSU-rRNA)"/>
    <property type="evidence" value="ECO:0007669"/>
    <property type="project" value="TreeGrafter"/>
</dbReference>
<dbReference type="PANTHER" id="PTHR13237:SF9">
    <property type="entry name" value="NEUROGUIDIN"/>
    <property type="match status" value="1"/>
</dbReference>
<reference evidence="2 3" key="1">
    <citation type="journal article" date="2018" name="IMA Fungus">
        <title>IMA Genome-F 9: Draft genome sequence of Annulohypoxylon stygium, Aspergillus mulundensis, Berkeleyomyces basicola (syn. Thielaviopsis basicola), Ceratocystis smalleyi, two Cercospora beticola strains, Coleophoma cylindrospora, Fusarium fracticaudum, Phialophora cf. hyalina, and Morchella septimelata.</title>
        <authorList>
            <person name="Wingfield B.D."/>
            <person name="Bills G.F."/>
            <person name="Dong Y."/>
            <person name="Huang W."/>
            <person name="Nel W.J."/>
            <person name="Swalarsk-Parry B.S."/>
            <person name="Vaghefi N."/>
            <person name="Wilken P.M."/>
            <person name="An Z."/>
            <person name="de Beer Z.W."/>
            <person name="De Vos L."/>
            <person name="Chen L."/>
            <person name="Duong T.A."/>
            <person name="Gao Y."/>
            <person name="Hammerbacher A."/>
            <person name="Kikkert J.R."/>
            <person name="Li Y."/>
            <person name="Li H."/>
            <person name="Li K."/>
            <person name="Li Q."/>
            <person name="Liu X."/>
            <person name="Ma X."/>
            <person name="Naidoo K."/>
            <person name="Pethybridge S.J."/>
            <person name="Sun J."/>
            <person name="Steenkamp E.T."/>
            <person name="van der Nest M.A."/>
            <person name="van Wyk S."/>
            <person name="Wingfield M.J."/>
            <person name="Xiong C."/>
            <person name="Yue Q."/>
            <person name="Zhang X."/>
        </authorList>
    </citation>
    <scope>NUCLEOTIDE SEQUENCE [LARGE SCALE GENOMIC DNA]</scope>
    <source>
        <strain evidence="2 3">BP 5553</strain>
    </source>
</reference>
<organism evidence="2 3">
    <name type="scientific">Venustampulla echinocandica</name>
    <dbReference type="NCBI Taxonomy" id="2656787"/>
    <lineage>
        <taxon>Eukaryota</taxon>
        <taxon>Fungi</taxon>
        <taxon>Dikarya</taxon>
        <taxon>Ascomycota</taxon>
        <taxon>Pezizomycotina</taxon>
        <taxon>Leotiomycetes</taxon>
        <taxon>Helotiales</taxon>
        <taxon>Pleuroascaceae</taxon>
        <taxon>Venustampulla</taxon>
    </lineage>
</organism>
<keyword evidence="3" id="KW-1185">Reference proteome</keyword>
<dbReference type="GO" id="GO:0032040">
    <property type="term" value="C:small-subunit processome"/>
    <property type="evidence" value="ECO:0007669"/>
    <property type="project" value="TreeGrafter"/>
</dbReference>
<dbReference type="OrthoDB" id="203440at2759"/>
<dbReference type="EMBL" id="NPIC01000005">
    <property type="protein sequence ID" value="RDL35697.1"/>
    <property type="molecule type" value="Genomic_DNA"/>
</dbReference>
<evidence type="ECO:0000313" key="2">
    <source>
        <dbReference type="EMBL" id="RDL35697.1"/>
    </source>
</evidence>
<dbReference type="AlphaFoldDB" id="A0A370TJK4"/>
<dbReference type="RefSeq" id="XP_031868353.1">
    <property type="nucleotide sequence ID" value="XM_032014932.1"/>
</dbReference>
<evidence type="ECO:0000256" key="1">
    <source>
        <dbReference type="SAM" id="MobiDB-lite"/>
    </source>
</evidence>
<dbReference type="Pfam" id="PF04000">
    <property type="entry name" value="Sas10_Utp3"/>
    <property type="match status" value="1"/>
</dbReference>
<proteinExistence type="predicted"/>
<feature type="compositionally biased region" description="Acidic residues" evidence="1">
    <location>
        <begin position="141"/>
        <end position="158"/>
    </location>
</feature>
<dbReference type="GeneID" id="43599158"/>
<dbReference type="STRING" id="2656787.A0A370TJK4"/>
<accession>A0A370TJK4</accession>
<dbReference type="InterPro" id="IPR007146">
    <property type="entry name" value="Sas10/Utp3/C1D"/>
</dbReference>
<dbReference type="Proteomes" id="UP000254866">
    <property type="component" value="Unassembled WGS sequence"/>
</dbReference>
<name>A0A370TJK4_9HELO</name>
<feature type="compositionally biased region" description="Basic and acidic residues" evidence="1">
    <location>
        <begin position="311"/>
        <end position="350"/>
    </location>
</feature>
<dbReference type="PANTHER" id="PTHR13237">
    <property type="entry name" value="SOMETHING ABOUT SILENCING PROTEIN 10-RELATED"/>
    <property type="match status" value="1"/>
</dbReference>
<evidence type="ECO:0000313" key="3">
    <source>
        <dbReference type="Proteomes" id="UP000254866"/>
    </source>
</evidence>
<feature type="compositionally biased region" description="Basic and acidic residues" evidence="1">
    <location>
        <begin position="367"/>
        <end position="378"/>
    </location>
</feature>